<feature type="domain" description="F-box" evidence="2">
    <location>
        <begin position="87"/>
        <end position="121"/>
    </location>
</feature>
<dbReference type="AlphaFoldDB" id="A0A540KDM7"/>
<dbReference type="Gene3D" id="1.20.1280.50">
    <property type="match status" value="1"/>
</dbReference>
<evidence type="ECO:0000256" key="1">
    <source>
        <dbReference type="SAM" id="MobiDB-lite"/>
    </source>
</evidence>
<evidence type="ECO:0000313" key="3">
    <source>
        <dbReference type="EMBL" id="TQD72337.1"/>
    </source>
</evidence>
<gene>
    <name evidence="3" type="ORF">C1H46_042134</name>
</gene>
<dbReference type="PANTHER" id="PTHR47463">
    <property type="entry name" value="F-BOX PROTEIN SKIP16"/>
    <property type="match status" value="1"/>
</dbReference>
<name>A0A540KDM7_MALBA</name>
<reference evidence="3 4" key="1">
    <citation type="journal article" date="2019" name="G3 (Bethesda)">
        <title>Sequencing of a Wild Apple (Malus baccata) Genome Unravels the Differences Between Cultivated and Wild Apple Species Regarding Disease Resistance and Cold Tolerance.</title>
        <authorList>
            <person name="Chen X."/>
        </authorList>
    </citation>
    <scope>NUCLEOTIDE SEQUENCE [LARGE SCALE GENOMIC DNA]</scope>
    <source>
        <strain evidence="4">cv. Shandingzi</strain>
        <tissue evidence="3">Leaves</tissue>
    </source>
</reference>
<dbReference type="PANTHER" id="PTHR47463:SF2">
    <property type="entry name" value="F-BOX PROTEIN SKIP16"/>
    <property type="match status" value="1"/>
</dbReference>
<keyword evidence="4" id="KW-1185">Reference proteome</keyword>
<sequence length="147" mass="16388">MLKLLNSRTPERVIFQKGFLESNNNLGDQKVKKQLVSACKMTSFHARPPSKSTEDSNPADPARDIDKTIPTLKKCEKCILHKVGDIALHIILSKLRAEDSARAACVSTKLRASASDESFWSLFCARDLHLSQPLDPLGNFAPSFKYM</sequence>
<evidence type="ECO:0000313" key="4">
    <source>
        <dbReference type="Proteomes" id="UP000315295"/>
    </source>
</evidence>
<dbReference type="STRING" id="106549.A0A540KDM7"/>
<dbReference type="SUPFAM" id="SSF81383">
    <property type="entry name" value="F-box domain"/>
    <property type="match status" value="1"/>
</dbReference>
<organism evidence="3 4">
    <name type="scientific">Malus baccata</name>
    <name type="common">Siberian crab apple</name>
    <name type="synonym">Pyrus baccata</name>
    <dbReference type="NCBI Taxonomy" id="106549"/>
    <lineage>
        <taxon>Eukaryota</taxon>
        <taxon>Viridiplantae</taxon>
        <taxon>Streptophyta</taxon>
        <taxon>Embryophyta</taxon>
        <taxon>Tracheophyta</taxon>
        <taxon>Spermatophyta</taxon>
        <taxon>Magnoliopsida</taxon>
        <taxon>eudicotyledons</taxon>
        <taxon>Gunneridae</taxon>
        <taxon>Pentapetalae</taxon>
        <taxon>rosids</taxon>
        <taxon>fabids</taxon>
        <taxon>Rosales</taxon>
        <taxon>Rosaceae</taxon>
        <taxon>Amygdaloideae</taxon>
        <taxon>Maleae</taxon>
        <taxon>Malus</taxon>
    </lineage>
</organism>
<proteinExistence type="predicted"/>
<comment type="caution">
    <text evidence="3">The sequence shown here is derived from an EMBL/GenBank/DDBJ whole genome shotgun (WGS) entry which is preliminary data.</text>
</comment>
<dbReference type="InterPro" id="IPR036047">
    <property type="entry name" value="F-box-like_dom_sf"/>
</dbReference>
<dbReference type="Pfam" id="PF00646">
    <property type="entry name" value="F-box"/>
    <property type="match status" value="1"/>
</dbReference>
<dbReference type="InterPro" id="IPR001810">
    <property type="entry name" value="F-box_dom"/>
</dbReference>
<protein>
    <recommendedName>
        <fullName evidence="2">F-box domain-containing protein</fullName>
    </recommendedName>
</protein>
<feature type="region of interest" description="Disordered" evidence="1">
    <location>
        <begin position="42"/>
        <end position="66"/>
    </location>
</feature>
<evidence type="ECO:0000259" key="2">
    <source>
        <dbReference type="Pfam" id="PF00646"/>
    </source>
</evidence>
<accession>A0A540KDM7</accession>
<dbReference type="EMBL" id="VIEB01001419">
    <property type="protein sequence ID" value="TQD72337.1"/>
    <property type="molecule type" value="Genomic_DNA"/>
</dbReference>
<dbReference type="Proteomes" id="UP000315295">
    <property type="component" value="Unassembled WGS sequence"/>
</dbReference>